<keyword evidence="3" id="KW-0520">NAD</keyword>
<dbReference type="OrthoDB" id="298012at2759"/>
<evidence type="ECO:0000256" key="4">
    <source>
        <dbReference type="RuleBase" id="RU003719"/>
    </source>
</evidence>
<dbReference type="InterPro" id="IPR006139">
    <property type="entry name" value="D-isomer_2_OHA_DH_cat_dom"/>
</dbReference>
<comment type="similarity">
    <text evidence="1 4">Belongs to the D-isomer specific 2-hydroxyacid dehydrogenase family.</text>
</comment>
<dbReference type="Pfam" id="PF02826">
    <property type="entry name" value="2-Hacid_dh_C"/>
    <property type="match status" value="1"/>
</dbReference>
<dbReference type="Gene3D" id="3.40.50.720">
    <property type="entry name" value="NAD(P)-binding Rossmann-like Domain"/>
    <property type="match status" value="2"/>
</dbReference>
<reference evidence="7" key="1">
    <citation type="journal article" date="2020" name="Stud. Mycol.">
        <title>101 Dothideomycetes genomes: a test case for predicting lifestyles and emergence of pathogens.</title>
        <authorList>
            <person name="Haridas S."/>
            <person name="Albert R."/>
            <person name="Binder M."/>
            <person name="Bloem J."/>
            <person name="Labutti K."/>
            <person name="Salamov A."/>
            <person name="Andreopoulos B."/>
            <person name="Baker S."/>
            <person name="Barry K."/>
            <person name="Bills G."/>
            <person name="Bluhm B."/>
            <person name="Cannon C."/>
            <person name="Castanera R."/>
            <person name="Culley D."/>
            <person name="Daum C."/>
            <person name="Ezra D."/>
            <person name="Gonzalez J."/>
            <person name="Henrissat B."/>
            <person name="Kuo A."/>
            <person name="Liang C."/>
            <person name="Lipzen A."/>
            <person name="Lutzoni F."/>
            <person name="Magnuson J."/>
            <person name="Mondo S."/>
            <person name="Nolan M."/>
            <person name="Ohm R."/>
            <person name="Pangilinan J."/>
            <person name="Park H.-J."/>
            <person name="Ramirez L."/>
            <person name="Alfaro M."/>
            <person name="Sun H."/>
            <person name="Tritt A."/>
            <person name="Yoshinaga Y."/>
            <person name="Zwiers L.-H."/>
            <person name="Turgeon B."/>
            <person name="Goodwin S."/>
            <person name="Spatafora J."/>
            <person name="Crous P."/>
            <person name="Grigoriev I."/>
        </authorList>
    </citation>
    <scope>NUCLEOTIDE SEQUENCE</scope>
    <source>
        <strain evidence="7">CBS 133067</strain>
    </source>
</reference>
<dbReference type="InterPro" id="IPR006140">
    <property type="entry name" value="D-isomer_DH_NAD-bd"/>
</dbReference>
<dbReference type="Pfam" id="PF00389">
    <property type="entry name" value="2-Hacid_dh"/>
    <property type="match status" value="1"/>
</dbReference>
<dbReference type="EMBL" id="ML978126">
    <property type="protein sequence ID" value="KAF2098438.1"/>
    <property type="molecule type" value="Genomic_DNA"/>
</dbReference>
<dbReference type="Proteomes" id="UP000799772">
    <property type="component" value="Unassembled WGS sequence"/>
</dbReference>
<dbReference type="CDD" id="cd05198">
    <property type="entry name" value="formate_dh_like"/>
    <property type="match status" value="1"/>
</dbReference>
<dbReference type="GO" id="GO:0051287">
    <property type="term" value="F:NAD binding"/>
    <property type="evidence" value="ECO:0007669"/>
    <property type="project" value="InterPro"/>
</dbReference>
<evidence type="ECO:0000259" key="6">
    <source>
        <dbReference type="Pfam" id="PF02826"/>
    </source>
</evidence>
<comment type="caution">
    <text evidence="7">The sequence shown here is derived from an EMBL/GenBank/DDBJ whole genome shotgun (WGS) entry which is preliminary data.</text>
</comment>
<feature type="domain" description="D-isomer specific 2-hydroxyacid dehydrogenase NAD-binding" evidence="6">
    <location>
        <begin position="131"/>
        <end position="301"/>
    </location>
</feature>
<dbReference type="GO" id="GO:0016616">
    <property type="term" value="F:oxidoreductase activity, acting on the CH-OH group of donors, NAD or NADP as acceptor"/>
    <property type="evidence" value="ECO:0007669"/>
    <property type="project" value="InterPro"/>
</dbReference>
<accession>A0A9P4IFL8</accession>
<evidence type="ECO:0000259" key="5">
    <source>
        <dbReference type="Pfam" id="PF00389"/>
    </source>
</evidence>
<evidence type="ECO:0008006" key="9">
    <source>
        <dbReference type="Google" id="ProtNLM"/>
    </source>
</evidence>
<sequence>MGSSTHHTIVALETHFCPIPKIELPSPFTFDLIEYDRTPISEIQARIADATILITTIIPLTAETLSEECCPRLEFISVMAVGTDTIDLAACKKRGIVVSNCSGANVIPCAEHAISSYFGLRRRLILSYLGMRANGWVEKGSLLSLVRDGDDKAPITCSDETMGIVGFGQIGKRVALIAQSLGMKVLVADRKANHAIVDGRVSFREVVKESTIIVLTLPRSPETMNLFSTAEFNEMRRHALLVNISRGGIVDEEALLKALREKQIAGAAVDVFVKEPAGPETSVLLRAENEDLNFIATPHTAWYAEQTFVNYQNMIHEDIVAWCLGKPVRVVV</sequence>
<dbReference type="InterPro" id="IPR050418">
    <property type="entry name" value="D-iso_2-hydroxyacid_DH_PdxB"/>
</dbReference>
<dbReference type="PANTHER" id="PTHR43761">
    <property type="entry name" value="D-ISOMER SPECIFIC 2-HYDROXYACID DEHYDROGENASE FAMILY PROTEIN (AFU_ORTHOLOGUE AFUA_1G13630)"/>
    <property type="match status" value="1"/>
</dbReference>
<evidence type="ECO:0000256" key="1">
    <source>
        <dbReference type="ARBA" id="ARBA00005854"/>
    </source>
</evidence>
<dbReference type="SUPFAM" id="SSF51735">
    <property type="entry name" value="NAD(P)-binding Rossmann-fold domains"/>
    <property type="match status" value="1"/>
</dbReference>
<gene>
    <name evidence="7" type="ORF">NA57DRAFT_56109</name>
</gene>
<dbReference type="InterPro" id="IPR036291">
    <property type="entry name" value="NAD(P)-bd_dom_sf"/>
</dbReference>
<dbReference type="AlphaFoldDB" id="A0A9P4IFL8"/>
<dbReference type="PANTHER" id="PTHR43761:SF1">
    <property type="entry name" value="D-ISOMER SPECIFIC 2-HYDROXYACID DEHYDROGENASE CATALYTIC DOMAIN-CONTAINING PROTEIN-RELATED"/>
    <property type="match status" value="1"/>
</dbReference>
<evidence type="ECO:0000313" key="8">
    <source>
        <dbReference type="Proteomes" id="UP000799772"/>
    </source>
</evidence>
<evidence type="ECO:0000313" key="7">
    <source>
        <dbReference type="EMBL" id="KAF2098438.1"/>
    </source>
</evidence>
<dbReference type="SUPFAM" id="SSF52283">
    <property type="entry name" value="Formate/glycerate dehydrogenase catalytic domain-like"/>
    <property type="match status" value="1"/>
</dbReference>
<name>A0A9P4IFL8_9PEZI</name>
<protein>
    <recommendedName>
        <fullName evidence="9">Glycerate dehydrogenase</fullName>
    </recommendedName>
</protein>
<keyword evidence="2 4" id="KW-0560">Oxidoreductase</keyword>
<organism evidence="7 8">
    <name type="scientific">Rhizodiscina lignyota</name>
    <dbReference type="NCBI Taxonomy" id="1504668"/>
    <lineage>
        <taxon>Eukaryota</taxon>
        <taxon>Fungi</taxon>
        <taxon>Dikarya</taxon>
        <taxon>Ascomycota</taxon>
        <taxon>Pezizomycotina</taxon>
        <taxon>Dothideomycetes</taxon>
        <taxon>Pleosporomycetidae</taxon>
        <taxon>Aulographales</taxon>
        <taxon>Rhizodiscinaceae</taxon>
        <taxon>Rhizodiscina</taxon>
    </lineage>
</organism>
<evidence type="ECO:0000256" key="2">
    <source>
        <dbReference type="ARBA" id="ARBA00023002"/>
    </source>
</evidence>
<keyword evidence="8" id="KW-1185">Reference proteome</keyword>
<proteinExistence type="inferred from homology"/>
<feature type="domain" description="D-isomer specific 2-hydroxyacid dehydrogenase catalytic" evidence="5">
    <location>
        <begin position="35"/>
        <end position="331"/>
    </location>
</feature>
<evidence type="ECO:0000256" key="3">
    <source>
        <dbReference type="ARBA" id="ARBA00023027"/>
    </source>
</evidence>